<evidence type="ECO:0000256" key="1">
    <source>
        <dbReference type="SAM" id="MobiDB-lite"/>
    </source>
</evidence>
<dbReference type="Gene3D" id="3.30.420.40">
    <property type="match status" value="3"/>
</dbReference>
<dbReference type="EMBL" id="JAWXXX010000001">
    <property type="protein sequence ID" value="MDX5894162.1"/>
    <property type="molecule type" value="Genomic_DNA"/>
</dbReference>
<dbReference type="STRING" id="42256.RradSPS_1472"/>
<dbReference type="CDD" id="cd24049">
    <property type="entry name" value="ASKHA_NBD_PilM"/>
    <property type="match status" value="1"/>
</dbReference>
<feature type="compositionally biased region" description="Basic and acidic residues" evidence="1">
    <location>
        <begin position="315"/>
        <end position="330"/>
    </location>
</feature>
<keyword evidence="4" id="KW-1185">Reference proteome</keyword>
<dbReference type="AlphaFoldDB" id="A0A023X422"/>
<dbReference type="NCBIfam" id="TIGR01175">
    <property type="entry name" value="pilM"/>
    <property type="match status" value="1"/>
</dbReference>
<dbReference type="OrthoDB" id="1926201at2"/>
<dbReference type="HOGENOM" id="CLU_050686_0_0_11"/>
<sequence length="440" mass="47684">MRLPGFGSHAIGMDVDRGAIKAVQVGKSGDGYVLEHVGYHRLPEGVISDGDVADSELLSEELREFWDLHDFQGKSVVLGVAGGNVIVRFVPFPRLSDEDRKSALTFQAEEHIPMPIDDVVLDHVVLGPSGENPDEDLVLLVAAHRDLVSNYTASVRSGGLKPVGVDVKALALSRSALPEALFDDEDTTLLLDVGTEISNLLVVQGQTPTHVQFLNFGFRDFAHSVALAAELDDDEAEKQALGSSVNISPLVQDDREPELEFQETEPLYLPEVTPTSSREEEEEHDGESVAPEDGEEESTPDPEAPTEPIVGSGERSVEREPLPREGRSETGAEEPEDPALIYDVRRGLEEAAVRLASEVQRSIEFHNSRPGAREVSRLVLSGEGALIRGLDGFLGDYMGLPAGLARPTDRLVENRSNVSDEQLSQMEPVLAVAIGLALEE</sequence>
<dbReference type="RefSeq" id="WP_038681715.1">
    <property type="nucleotide sequence ID" value="NZ_CP007514.1"/>
</dbReference>
<dbReference type="Proteomes" id="UP000025229">
    <property type="component" value="Chromosome"/>
</dbReference>
<dbReference type="InterPro" id="IPR050696">
    <property type="entry name" value="FtsA/MreB"/>
</dbReference>
<protein>
    <submittedName>
        <fullName evidence="2 3">Type IV pilus assembly protein PilM</fullName>
    </submittedName>
</protein>
<dbReference type="EMBL" id="CP007514">
    <property type="protein sequence ID" value="AHY46755.1"/>
    <property type="molecule type" value="Genomic_DNA"/>
</dbReference>
<organism evidence="2 4">
    <name type="scientific">Rubrobacter radiotolerans</name>
    <name type="common">Arthrobacter radiotolerans</name>
    <dbReference type="NCBI Taxonomy" id="42256"/>
    <lineage>
        <taxon>Bacteria</taxon>
        <taxon>Bacillati</taxon>
        <taxon>Actinomycetota</taxon>
        <taxon>Rubrobacteria</taxon>
        <taxon>Rubrobacterales</taxon>
        <taxon>Rubrobacteraceae</taxon>
        <taxon>Rubrobacter</taxon>
    </lineage>
</organism>
<dbReference type="PANTHER" id="PTHR32432:SF3">
    <property type="entry name" value="ETHANOLAMINE UTILIZATION PROTEIN EUTJ"/>
    <property type="match status" value="1"/>
</dbReference>
<evidence type="ECO:0000313" key="3">
    <source>
        <dbReference type="EMBL" id="MDX5894162.1"/>
    </source>
</evidence>
<evidence type="ECO:0000313" key="2">
    <source>
        <dbReference type="EMBL" id="AHY46755.1"/>
    </source>
</evidence>
<proteinExistence type="predicted"/>
<dbReference type="InterPro" id="IPR005883">
    <property type="entry name" value="PilM"/>
</dbReference>
<reference evidence="3" key="2">
    <citation type="submission" date="2023-11" db="EMBL/GenBank/DDBJ databases">
        <title>MicrobeMod: A computational toolkit for identifying prokaryotic methylation and restriction-modification with nanopore sequencing.</title>
        <authorList>
            <person name="Crits-Christoph A."/>
            <person name="Kang S.C."/>
            <person name="Lee H."/>
            <person name="Ostrov N."/>
        </authorList>
    </citation>
    <scope>NUCLEOTIDE SEQUENCE</scope>
    <source>
        <strain evidence="3">ATCC 51242</strain>
    </source>
</reference>
<dbReference type="eggNOG" id="COG4972">
    <property type="taxonomic scope" value="Bacteria"/>
</dbReference>
<feature type="region of interest" description="Disordered" evidence="1">
    <location>
        <begin position="240"/>
        <end position="340"/>
    </location>
</feature>
<accession>A0A023X422</accession>
<gene>
    <name evidence="3" type="primary">pilM</name>
    <name evidence="2" type="ORF">RradSPS_1472</name>
    <name evidence="3" type="ORF">SIL72_08975</name>
</gene>
<dbReference type="PANTHER" id="PTHR32432">
    <property type="entry name" value="CELL DIVISION PROTEIN FTSA-RELATED"/>
    <property type="match status" value="1"/>
</dbReference>
<dbReference type="Pfam" id="PF11104">
    <property type="entry name" value="PilM_2"/>
    <property type="match status" value="2"/>
</dbReference>
<reference evidence="2 4" key="1">
    <citation type="submission" date="2014-03" db="EMBL/GenBank/DDBJ databases">
        <title>Complete genome sequence of the Radio-Resistant Rubrobacter radiotolerans RSPS-4.</title>
        <authorList>
            <person name="Egas C.C."/>
            <person name="Barroso C.C."/>
            <person name="Froufe H.J.C."/>
            <person name="Pacheco J.J."/>
            <person name="Albuquerque L.L."/>
            <person name="da Costa M.M.S."/>
        </authorList>
    </citation>
    <scope>NUCLEOTIDE SEQUENCE [LARGE SCALE GENOMIC DNA]</scope>
    <source>
        <strain evidence="2 4">RSPS-4</strain>
    </source>
</reference>
<name>A0A023X422_RUBRA</name>
<dbReference type="SUPFAM" id="SSF53067">
    <property type="entry name" value="Actin-like ATPase domain"/>
    <property type="match status" value="2"/>
</dbReference>
<dbReference type="KEGG" id="rrd:RradSPS_1472"/>
<feature type="compositionally biased region" description="Acidic residues" evidence="1">
    <location>
        <begin position="279"/>
        <end position="300"/>
    </location>
</feature>
<dbReference type="InterPro" id="IPR043129">
    <property type="entry name" value="ATPase_NBD"/>
</dbReference>
<evidence type="ECO:0000313" key="4">
    <source>
        <dbReference type="Proteomes" id="UP000025229"/>
    </source>
</evidence>
<dbReference type="Proteomes" id="UP001281130">
    <property type="component" value="Unassembled WGS sequence"/>
</dbReference>